<protein>
    <submittedName>
        <fullName evidence="1">Uncharacterized protein</fullName>
    </submittedName>
</protein>
<proteinExistence type="predicted"/>
<sequence length="170" mass="19369">VFLYETVGSILTTFHLQYTRRSNRYCNKFNMRDEFHECEGGTPFLKFSFIISYYCMFEYCSLHSDPSAEVVEDFIIVLELSVEWNVVLASNSVVYSGVEAFSRPPQEPFVLSLLNLVSVEIEASSVALIDKCYEYGMTLGTDEITVLSFLSFRTVFLQTASADRQIPAIL</sequence>
<dbReference type="EMBL" id="BTSY01000002">
    <property type="protein sequence ID" value="GMT15024.1"/>
    <property type="molecule type" value="Genomic_DNA"/>
</dbReference>
<name>A0AAV5VAV2_9BILA</name>
<accession>A0AAV5VAV2</accession>
<organism evidence="1 2">
    <name type="scientific">Pristionchus fissidentatus</name>
    <dbReference type="NCBI Taxonomy" id="1538716"/>
    <lineage>
        <taxon>Eukaryota</taxon>
        <taxon>Metazoa</taxon>
        <taxon>Ecdysozoa</taxon>
        <taxon>Nematoda</taxon>
        <taxon>Chromadorea</taxon>
        <taxon>Rhabditida</taxon>
        <taxon>Rhabditina</taxon>
        <taxon>Diplogasteromorpha</taxon>
        <taxon>Diplogasteroidea</taxon>
        <taxon>Neodiplogasteridae</taxon>
        <taxon>Pristionchus</taxon>
    </lineage>
</organism>
<evidence type="ECO:0000313" key="2">
    <source>
        <dbReference type="Proteomes" id="UP001432322"/>
    </source>
</evidence>
<comment type="caution">
    <text evidence="1">The sequence shown here is derived from an EMBL/GenBank/DDBJ whole genome shotgun (WGS) entry which is preliminary data.</text>
</comment>
<evidence type="ECO:0000313" key="1">
    <source>
        <dbReference type="EMBL" id="GMT15024.1"/>
    </source>
</evidence>
<dbReference type="Proteomes" id="UP001432322">
    <property type="component" value="Unassembled WGS sequence"/>
</dbReference>
<gene>
    <name evidence="1" type="ORF">PFISCL1PPCAC_6321</name>
</gene>
<reference evidence="1" key="1">
    <citation type="submission" date="2023-10" db="EMBL/GenBank/DDBJ databases">
        <title>Genome assembly of Pristionchus species.</title>
        <authorList>
            <person name="Yoshida K."/>
            <person name="Sommer R.J."/>
        </authorList>
    </citation>
    <scope>NUCLEOTIDE SEQUENCE</scope>
    <source>
        <strain evidence="1">RS5133</strain>
    </source>
</reference>
<keyword evidence="2" id="KW-1185">Reference proteome</keyword>
<feature type="non-terminal residue" evidence="1">
    <location>
        <position position="1"/>
    </location>
</feature>
<dbReference type="AlphaFoldDB" id="A0AAV5VAV2"/>